<dbReference type="RefSeq" id="XP_052944101.1">
    <property type="nucleotide sequence ID" value="XM_053090388.1"/>
</dbReference>
<evidence type="ECO:0000313" key="13">
    <source>
        <dbReference type="EMBL" id="KAI9634324.1"/>
    </source>
</evidence>
<evidence type="ECO:0000256" key="2">
    <source>
        <dbReference type="ARBA" id="ARBA00004793"/>
    </source>
</evidence>
<evidence type="ECO:0000256" key="11">
    <source>
        <dbReference type="PIRSR" id="PIRSR001362-2"/>
    </source>
</evidence>
<gene>
    <name evidence="13" type="ORF">MKK02DRAFT_39001</name>
</gene>
<evidence type="ECO:0000313" key="14">
    <source>
        <dbReference type="Proteomes" id="UP001164286"/>
    </source>
</evidence>
<feature type="binding site" evidence="12">
    <location>
        <position position="172"/>
    </location>
    <ligand>
        <name>Mg(2+)</name>
        <dbReference type="ChEBI" id="CHEBI:18420"/>
    </ligand>
</feature>
<dbReference type="InterPro" id="IPR015813">
    <property type="entry name" value="Pyrv/PenolPyrv_kinase-like_dom"/>
</dbReference>
<evidence type="ECO:0000256" key="12">
    <source>
        <dbReference type="PIRSR" id="PIRSR001362-3"/>
    </source>
</evidence>
<keyword evidence="5" id="KW-0329">Glyoxylate bypass</keyword>
<evidence type="ECO:0000256" key="6">
    <source>
        <dbReference type="ARBA" id="ARBA00022532"/>
    </source>
</evidence>
<dbReference type="GO" id="GO:0046421">
    <property type="term" value="F:methylisocitrate lyase activity"/>
    <property type="evidence" value="ECO:0007669"/>
    <property type="project" value="UniProtKB-EC"/>
</dbReference>
<protein>
    <recommendedName>
        <fullName evidence="4 9">Isocitrate lyase</fullName>
    </recommendedName>
</protein>
<comment type="catalytic activity">
    <reaction evidence="8">
        <text>D-threo-isocitrate = glyoxylate + succinate</text>
        <dbReference type="Rhea" id="RHEA:13245"/>
        <dbReference type="ChEBI" id="CHEBI:15562"/>
        <dbReference type="ChEBI" id="CHEBI:30031"/>
        <dbReference type="ChEBI" id="CHEBI:36655"/>
        <dbReference type="EC" id="4.1.3.1"/>
    </reaction>
</comment>
<organism evidence="13 14">
    <name type="scientific">Dioszegia hungarica</name>
    <dbReference type="NCBI Taxonomy" id="4972"/>
    <lineage>
        <taxon>Eukaryota</taxon>
        <taxon>Fungi</taxon>
        <taxon>Dikarya</taxon>
        <taxon>Basidiomycota</taxon>
        <taxon>Agaricomycotina</taxon>
        <taxon>Tremellomycetes</taxon>
        <taxon>Tremellales</taxon>
        <taxon>Bulleribasidiaceae</taxon>
        <taxon>Dioszegia</taxon>
    </lineage>
</organism>
<comment type="cofactor">
    <cofactor evidence="12">
        <name>Mg(2+)</name>
        <dbReference type="ChEBI" id="CHEBI:18420"/>
    </cofactor>
    <text evidence="12">Can also use Mn(2+) ion.</text>
</comment>
<dbReference type="GeneID" id="77729593"/>
<evidence type="ECO:0000256" key="8">
    <source>
        <dbReference type="ARBA" id="ARBA00023531"/>
    </source>
</evidence>
<comment type="catalytic activity">
    <reaction evidence="1">
        <text>(2S,3R)-3-hydroxybutane-1,2,3-tricarboxylate = pyruvate + succinate</text>
        <dbReference type="Rhea" id="RHEA:16809"/>
        <dbReference type="ChEBI" id="CHEBI:15361"/>
        <dbReference type="ChEBI" id="CHEBI:30031"/>
        <dbReference type="ChEBI" id="CHEBI:57429"/>
        <dbReference type="EC" id="4.1.3.30"/>
    </reaction>
</comment>
<dbReference type="GO" id="GO:0004451">
    <property type="term" value="F:isocitrate lyase activity"/>
    <property type="evidence" value="ECO:0007669"/>
    <property type="project" value="UniProtKB-EC"/>
</dbReference>
<dbReference type="PROSITE" id="PS00161">
    <property type="entry name" value="ISOCITRATE_LYASE"/>
    <property type="match status" value="1"/>
</dbReference>
<dbReference type="Proteomes" id="UP001164286">
    <property type="component" value="Unassembled WGS sequence"/>
</dbReference>
<dbReference type="GO" id="GO:0006097">
    <property type="term" value="P:glyoxylate cycle"/>
    <property type="evidence" value="ECO:0007669"/>
    <property type="project" value="UniProtKB-KW"/>
</dbReference>
<dbReference type="FunFam" id="1.10.10.850:FF:000001">
    <property type="entry name" value="Isocitrate lyase"/>
    <property type="match status" value="1"/>
</dbReference>
<comment type="similarity">
    <text evidence="3 9">Belongs to the isocitrate lyase/PEP mutase superfamily. Isocitrate lyase family.</text>
</comment>
<keyword evidence="7 9" id="KW-0456">Lyase</keyword>
<dbReference type="CDD" id="cd00377">
    <property type="entry name" value="ICL_PEPM"/>
    <property type="match status" value="1"/>
</dbReference>
<evidence type="ECO:0000256" key="10">
    <source>
        <dbReference type="PIRSR" id="PIRSR001362-1"/>
    </source>
</evidence>
<evidence type="ECO:0000256" key="4">
    <source>
        <dbReference type="ARBA" id="ARBA00017446"/>
    </source>
</evidence>
<evidence type="ECO:0000256" key="7">
    <source>
        <dbReference type="ARBA" id="ARBA00023239"/>
    </source>
</evidence>
<keyword evidence="12" id="KW-0460">Magnesium</keyword>
<dbReference type="PANTHER" id="PTHR21631">
    <property type="entry name" value="ISOCITRATE LYASE/MALATE SYNTHASE"/>
    <property type="match status" value="1"/>
</dbReference>
<feature type="binding site" evidence="11">
    <location>
        <position position="247"/>
    </location>
    <ligand>
        <name>substrate</name>
    </ligand>
</feature>
<reference evidence="13" key="1">
    <citation type="journal article" date="2022" name="G3 (Bethesda)">
        <title>High quality genome of the basidiomycete yeast Dioszegia hungarica PDD-24b-2 isolated from cloud water.</title>
        <authorList>
            <person name="Jarrige D."/>
            <person name="Haridas S."/>
            <person name="Bleykasten-Grosshans C."/>
            <person name="Joly M."/>
            <person name="Nadalig T."/>
            <person name="Sancelme M."/>
            <person name="Vuilleumier S."/>
            <person name="Grigoriev I.V."/>
            <person name="Amato P."/>
            <person name="Bringel F."/>
        </authorList>
    </citation>
    <scope>NUCLEOTIDE SEQUENCE</scope>
    <source>
        <strain evidence="13">PDD-24b-2</strain>
    </source>
</reference>
<name>A0AA38H7K2_9TREE</name>
<dbReference type="PIRSF" id="PIRSF001362">
    <property type="entry name" value="Isocit_lyase"/>
    <property type="match status" value="1"/>
</dbReference>
<feature type="binding site" evidence="11">
    <location>
        <begin position="431"/>
        <end position="435"/>
    </location>
    <ligand>
        <name>substrate</name>
    </ligand>
</feature>
<dbReference type="PANTHER" id="PTHR21631:SF3">
    <property type="entry name" value="BIFUNCTIONAL GLYOXYLATE CYCLE PROTEIN"/>
    <property type="match status" value="1"/>
</dbReference>
<feature type="binding site" evidence="11">
    <location>
        <position position="466"/>
    </location>
    <ligand>
        <name>substrate</name>
    </ligand>
</feature>
<feature type="binding site" evidence="11">
    <location>
        <begin position="211"/>
        <end position="212"/>
    </location>
    <ligand>
        <name>substrate</name>
    </ligand>
</feature>
<proteinExistence type="inferred from homology"/>
<dbReference type="AlphaFoldDB" id="A0AA38H7K2"/>
<keyword evidence="6" id="KW-0816">Tricarboxylic acid cycle</keyword>
<accession>A0AA38H7K2</accession>
<dbReference type="SUPFAM" id="SSF51621">
    <property type="entry name" value="Phosphoenolpyruvate/pyruvate domain"/>
    <property type="match status" value="1"/>
</dbReference>
<feature type="active site" description="Proton acceptor" evidence="10">
    <location>
        <position position="210"/>
    </location>
</feature>
<dbReference type="InterPro" id="IPR040442">
    <property type="entry name" value="Pyrv_kinase-like_dom_sf"/>
</dbReference>
<dbReference type="EMBL" id="JAKWFO010000008">
    <property type="protein sequence ID" value="KAI9634324.1"/>
    <property type="molecule type" value="Genomic_DNA"/>
</dbReference>
<comment type="caution">
    <text evidence="13">The sequence shown here is derived from an EMBL/GenBank/DDBJ whole genome shotgun (WGS) entry which is preliminary data.</text>
</comment>
<keyword evidence="12" id="KW-0479">Metal-binding</keyword>
<evidence type="ECO:0000256" key="5">
    <source>
        <dbReference type="ARBA" id="ARBA00022435"/>
    </source>
</evidence>
<dbReference type="Pfam" id="PF00463">
    <property type="entry name" value="ICL"/>
    <property type="match status" value="1"/>
</dbReference>
<dbReference type="InterPro" id="IPR006254">
    <property type="entry name" value="Isocitrate_lyase"/>
</dbReference>
<dbReference type="Gene3D" id="3.20.20.60">
    <property type="entry name" value="Phosphoenolpyruvate-binding domains"/>
    <property type="match status" value="1"/>
</dbReference>
<feature type="binding site" evidence="11">
    <location>
        <begin position="96"/>
        <end position="98"/>
    </location>
    <ligand>
        <name>substrate</name>
    </ligand>
</feature>
<keyword evidence="14" id="KW-1185">Reference proteome</keyword>
<dbReference type="NCBIfam" id="TIGR01346">
    <property type="entry name" value="isocit_lyase"/>
    <property type="match status" value="1"/>
</dbReference>
<evidence type="ECO:0000256" key="1">
    <source>
        <dbReference type="ARBA" id="ARBA00001050"/>
    </source>
</evidence>
<comment type="pathway">
    <text evidence="2">Carbohydrate metabolism; glyoxylate cycle; (S)-malate from isocitrate: step 1/2.</text>
</comment>
<sequence>MPSEQELFQAEVKLVEAFQKQPRFARTVRPYSAADVVQKRGTLPLQYPSDAMAKKLWTILEAKARGEGGGCSATYGCLDPVQLTQMAKHLETVYVSGWQSSSTASSSLEPGPDLADYPSNTVPNKVAQLFQAQLFHDRKQRWTRSSALQKGGEAELAKIGKPVDYLRPIVADADTGHGGLTAVMKLTKMMVESGAAGIHIEDQAPGTKKCGHMAGKVLVPISEHINRLIAMRLQCDIMGTTNLVIARTDSEAATLITTNVDPRDQAFILGSTDPSLPPLVEVMIQAEMEGKSGPKLQQIEDEWTKRANLSLYPDVLASAMAKQGLSKSKTEEFLSKVRQTLSPYGSHSASLALAKSLGLKEAPYWSWDTPRTREGFYRYQGGTKCAINRAVAFADYADLIWMETKSPIYAQAKEFADGVHEHKKGQWLSYNLSPSFNWDAAGLGEKEMKSYISDLGKLLFVFAFITLGGLHSNALISDSFAQNFAKDGMKAYVELIQRKERDLGCDVLTHQKWSGADYADSLMMTVTGGISSTAAMGAGVTESQFAAKGKL</sequence>
<dbReference type="GO" id="GO:0006099">
    <property type="term" value="P:tricarboxylic acid cycle"/>
    <property type="evidence" value="ECO:0007669"/>
    <property type="project" value="UniProtKB-KW"/>
</dbReference>
<dbReference type="GO" id="GO:0046872">
    <property type="term" value="F:metal ion binding"/>
    <property type="evidence" value="ECO:0007669"/>
    <property type="project" value="UniProtKB-KW"/>
</dbReference>
<evidence type="ECO:0000256" key="9">
    <source>
        <dbReference type="PIRNR" id="PIRNR001362"/>
    </source>
</evidence>
<evidence type="ECO:0000256" key="3">
    <source>
        <dbReference type="ARBA" id="ARBA00005704"/>
    </source>
</evidence>
<dbReference type="InterPro" id="IPR018523">
    <property type="entry name" value="Isocitrate_lyase_ph_CS"/>
</dbReference>
<dbReference type="Gene3D" id="1.10.10.850">
    <property type="match status" value="1"/>
</dbReference>
<dbReference type="InterPro" id="IPR039556">
    <property type="entry name" value="ICL/PEPM"/>
</dbReference>